<dbReference type="Proteomes" id="UP000018948">
    <property type="component" value="Unassembled WGS sequence"/>
</dbReference>
<evidence type="ECO:0000256" key="1">
    <source>
        <dbReference type="SAM" id="MobiDB-lite"/>
    </source>
</evidence>
<feature type="compositionally biased region" description="Polar residues" evidence="1">
    <location>
        <begin position="779"/>
        <end position="791"/>
    </location>
</feature>
<name>W2Y1A6_PHYNI</name>
<feature type="compositionally biased region" description="Low complexity" evidence="1">
    <location>
        <begin position="766"/>
        <end position="778"/>
    </location>
</feature>
<sequence>MPCAVTNCEEGPDLKRDPCSVCGKPTHHMCAIGVFEGEGSALNERYFIQLLYNINAYVLLSRRFCSQSCVLHVYPGTGASTPAVAASSKGPVANSSKDSTNIWTGSDSDFLPSPEIASTSDTAVSERPVKRRKTAAKVKRTKALESTTIRVDGCLDTVLPPTPTSPVSDLGVPLSVSHSRKIGATDSVWDLIHVLDKPYTKRNPWKPSAQVYRNICLLCCEKIKGRKKITPYSWEDALRCTKNTSNAKDHIKTKHADHPLAVLAEQTTTQKAKAGIVNVEAGAEEVLDLTNDSKADTTTTFSATTTTSTTGSSVVAIAAKSPQRFFKANEKTLHVLISKWLITQGIGFPAYRSAPFEEMMRAATGNPAFPMLSRDRHDRLLQGQFQLFCDLVGELLTSEYEKACRLPYLNLLHDIWTSCGKDRIVGASVAFIDTSWRFRFIAMLATVKNEGHNAPLVAKVIESGFTAKYDIGINAMTRFTMSDTTPSARNVADHIDSEQEDCSMHLLNLCIGYGLGLKDNIQTNSVWNAACHSWDKVVTIVTPGGSLEDGEALSYPELDPMVDKDVRVAYTCKLIRRSMVNYAAFEAYFQSTKDSSSVWSNLSPDDWTLATEMVAVTHFIANLALIETQSENLVSSYMVVFRRLAEKKLKSFKFDAMVVEAPRAKDANEASHCRAVKTLDQFSEAGKTSLRRTLLQLQARFPKVTKEAMACILLDPRTKSSAKKIAAVGNIPRKEEKSIYKNGLGYLRAEHRKVFAQMAKLGKMSLSPPSSQSSLLSQDVNSPFSSPSSTGWDDEDELLLGAPIRTSKTREEVKE</sequence>
<comment type="caution">
    <text evidence="2">The sequence shown here is derived from an EMBL/GenBank/DDBJ whole genome shotgun (WGS) entry which is preliminary data.</text>
</comment>
<protein>
    <submittedName>
        <fullName evidence="2">Uncharacterized protein</fullName>
    </submittedName>
</protein>
<proteinExistence type="predicted"/>
<dbReference type="AlphaFoldDB" id="W2Y1A6"/>
<reference evidence="2 3" key="1">
    <citation type="submission" date="2013-11" db="EMBL/GenBank/DDBJ databases">
        <title>The Genome Sequence of Phytophthora parasitica P10297.</title>
        <authorList>
            <consortium name="The Broad Institute Genomics Platform"/>
            <person name="Russ C."/>
            <person name="Tyler B."/>
            <person name="Panabieres F."/>
            <person name="Shan W."/>
            <person name="Tripathy S."/>
            <person name="Grunwald N."/>
            <person name="Machado M."/>
            <person name="Johnson C.S."/>
            <person name="Walker B."/>
            <person name="Young S.K."/>
            <person name="Zeng Q."/>
            <person name="Gargeya S."/>
            <person name="Fitzgerald M."/>
            <person name="Haas B."/>
            <person name="Abouelleil A."/>
            <person name="Allen A.W."/>
            <person name="Alvarado L."/>
            <person name="Arachchi H.M."/>
            <person name="Berlin A.M."/>
            <person name="Chapman S.B."/>
            <person name="Gainer-Dewar J."/>
            <person name="Goldberg J."/>
            <person name="Griggs A."/>
            <person name="Gujja S."/>
            <person name="Hansen M."/>
            <person name="Howarth C."/>
            <person name="Imamovic A."/>
            <person name="Ireland A."/>
            <person name="Larimer J."/>
            <person name="McCowan C."/>
            <person name="Murphy C."/>
            <person name="Pearson M."/>
            <person name="Poon T.W."/>
            <person name="Priest M."/>
            <person name="Roberts A."/>
            <person name="Saif S."/>
            <person name="Shea T."/>
            <person name="Sisk P."/>
            <person name="Sykes S."/>
            <person name="Wortman J."/>
            <person name="Nusbaum C."/>
            <person name="Birren B."/>
        </authorList>
    </citation>
    <scope>NUCLEOTIDE SEQUENCE [LARGE SCALE GENOMIC DNA]</scope>
    <source>
        <strain evidence="2 3">P10297</strain>
    </source>
</reference>
<organism evidence="2 3">
    <name type="scientific">Phytophthora nicotianae P10297</name>
    <dbReference type="NCBI Taxonomy" id="1317064"/>
    <lineage>
        <taxon>Eukaryota</taxon>
        <taxon>Sar</taxon>
        <taxon>Stramenopiles</taxon>
        <taxon>Oomycota</taxon>
        <taxon>Peronosporomycetes</taxon>
        <taxon>Peronosporales</taxon>
        <taxon>Peronosporaceae</taxon>
        <taxon>Phytophthora</taxon>
    </lineage>
</organism>
<dbReference type="OrthoDB" id="124635at2759"/>
<gene>
    <name evidence="2" type="ORF">F442_22183</name>
</gene>
<evidence type="ECO:0000313" key="3">
    <source>
        <dbReference type="Proteomes" id="UP000018948"/>
    </source>
</evidence>
<accession>W2Y1A6</accession>
<dbReference type="EMBL" id="ANIY01004599">
    <property type="protein sequence ID" value="ETP28522.1"/>
    <property type="molecule type" value="Genomic_DNA"/>
</dbReference>
<evidence type="ECO:0000313" key="2">
    <source>
        <dbReference type="EMBL" id="ETP28522.1"/>
    </source>
</evidence>
<feature type="region of interest" description="Disordered" evidence="1">
    <location>
        <begin position="766"/>
        <end position="815"/>
    </location>
</feature>